<evidence type="ECO:0000256" key="6">
    <source>
        <dbReference type="ARBA" id="ARBA00023242"/>
    </source>
</evidence>
<dbReference type="InterPro" id="IPR052360">
    <property type="entry name" value="Transcr_Regulatory_Proteins"/>
</dbReference>
<dbReference type="InterPro" id="IPR001138">
    <property type="entry name" value="Zn2Cys6_DnaBD"/>
</dbReference>
<gene>
    <name evidence="8" type="ORF">IFR04_016062</name>
</gene>
<dbReference type="Pfam" id="PF00172">
    <property type="entry name" value="Zn_clus"/>
    <property type="match status" value="1"/>
</dbReference>
<dbReference type="GO" id="GO:0003677">
    <property type="term" value="F:DNA binding"/>
    <property type="evidence" value="ECO:0007669"/>
    <property type="project" value="UniProtKB-KW"/>
</dbReference>
<name>A0A8H7T0J3_9HELO</name>
<dbReference type="PANTHER" id="PTHR36206">
    <property type="entry name" value="ASPERCRYPTIN BIOSYNTHESIS CLUSTER-SPECIFIC TRANSCRIPTION REGULATOR ATNN-RELATED"/>
    <property type="match status" value="1"/>
</dbReference>
<dbReference type="OrthoDB" id="3598904at2759"/>
<evidence type="ECO:0000256" key="4">
    <source>
        <dbReference type="ARBA" id="ARBA00023125"/>
    </source>
</evidence>
<keyword evidence="6" id="KW-0539">Nucleus</keyword>
<keyword evidence="5" id="KW-0804">Transcription</keyword>
<dbReference type="Gene3D" id="4.10.240.10">
    <property type="entry name" value="Zn(2)-C6 fungal-type DNA-binding domain"/>
    <property type="match status" value="1"/>
</dbReference>
<dbReference type="SMART" id="SM00066">
    <property type="entry name" value="GAL4"/>
    <property type="match status" value="1"/>
</dbReference>
<dbReference type="InterPro" id="IPR036864">
    <property type="entry name" value="Zn2-C6_fun-type_DNA-bd_sf"/>
</dbReference>
<dbReference type="GO" id="GO:0000981">
    <property type="term" value="F:DNA-binding transcription factor activity, RNA polymerase II-specific"/>
    <property type="evidence" value="ECO:0007669"/>
    <property type="project" value="InterPro"/>
</dbReference>
<dbReference type="AlphaFoldDB" id="A0A8H7T0J3"/>
<keyword evidence="3" id="KW-0805">Transcription regulation</keyword>
<evidence type="ECO:0000313" key="9">
    <source>
        <dbReference type="Proteomes" id="UP000664132"/>
    </source>
</evidence>
<evidence type="ECO:0000313" key="8">
    <source>
        <dbReference type="EMBL" id="KAG4410806.1"/>
    </source>
</evidence>
<proteinExistence type="predicted"/>
<accession>A0A8H7T0J3</accession>
<protein>
    <recommendedName>
        <fullName evidence="7">Zn(2)-C6 fungal-type domain-containing protein</fullName>
    </recommendedName>
</protein>
<dbReference type="SUPFAM" id="SSF57701">
    <property type="entry name" value="Zn2/Cys6 DNA-binding domain"/>
    <property type="match status" value="1"/>
</dbReference>
<keyword evidence="2" id="KW-0862">Zinc</keyword>
<comment type="caution">
    <text evidence="8">The sequence shown here is derived from an EMBL/GenBank/DDBJ whole genome shotgun (WGS) entry which is preliminary data.</text>
</comment>
<dbReference type="PANTHER" id="PTHR36206:SF4">
    <property type="entry name" value="HYPOTHETICAL CONSERVED PROTEIN (EUROFUNG)-RELATED"/>
    <property type="match status" value="1"/>
</dbReference>
<feature type="domain" description="Zn(2)-C6 fungal-type" evidence="7">
    <location>
        <begin position="17"/>
        <end position="59"/>
    </location>
</feature>
<organism evidence="8 9">
    <name type="scientific">Cadophora malorum</name>
    <dbReference type="NCBI Taxonomy" id="108018"/>
    <lineage>
        <taxon>Eukaryota</taxon>
        <taxon>Fungi</taxon>
        <taxon>Dikarya</taxon>
        <taxon>Ascomycota</taxon>
        <taxon>Pezizomycotina</taxon>
        <taxon>Leotiomycetes</taxon>
        <taxon>Helotiales</taxon>
        <taxon>Ploettnerulaceae</taxon>
        <taxon>Cadophora</taxon>
    </lineage>
</organism>
<keyword evidence="9" id="KW-1185">Reference proteome</keyword>
<keyword evidence="1" id="KW-0479">Metal-binding</keyword>
<dbReference type="CDD" id="cd00067">
    <property type="entry name" value="GAL4"/>
    <property type="match status" value="1"/>
</dbReference>
<dbReference type="EMBL" id="JAFJYH010000583">
    <property type="protein sequence ID" value="KAG4410806.1"/>
    <property type="molecule type" value="Genomic_DNA"/>
</dbReference>
<keyword evidence="4" id="KW-0238">DNA-binding</keyword>
<dbReference type="Proteomes" id="UP000664132">
    <property type="component" value="Unassembled WGS sequence"/>
</dbReference>
<evidence type="ECO:0000256" key="1">
    <source>
        <dbReference type="ARBA" id="ARBA00022723"/>
    </source>
</evidence>
<reference evidence="8" key="1">
    <citation type="submission" date="2021-02" db="EMBL/GenBank/DDBJ databases">
        <title>Genome sequence Cadophora malorum strain M34.</title>
        <authorList>
            <person name="Stefanovic E."/>
            <person name="Vu D."/>
            <person name="Scully C."/>
            <person name="Dijksterhuis J."/>
            <person name="Roader J."/>
            <person name="Houbraken J."/>
        </authorList>
    </citation>
    <scope>NUCLEOTIDE SEQUENCE</scope>
    <source>
        <strain evidence="8">M34</strain>
    </source>
</reference>
<evidence type="ECO:0000256" key="3">
    <source>
        <dbReference type="ARBA" id="ARBA00023015"/>
    </source>
</evidence>
<sequence length="550" mass="61964">MIDQVAVQKKTRKSRGPKVSTGCFTCKRVKCDERRPNCRRCERYGAECEGYKPSATTIAPVRRGVRPLMPNIEPLCKTPTTVSNFFTDDQELSYFQRFCVKNVSQLTGYRGSEVWSRHVLQASEVEPCVRHAVIAIGALDFRKRGLEVGLVEPLSRKTSSAAGPETLESNRLEFAYREYGKAISCLKTAIAEKKIDIRTSLITSLLFVCFEAYHGNSDGAAAQVYAAVEAMEAYSKKRRLVGTKPNTPVPPPIDSDITEMFSMLEIQATSWGGDRRSSALHLERMRDCEIAVGEIPKEFKDIRDAWRMVFPILLRAIHLRLAQSNAGTPLSSDAKLSHAPMITLAPVAGDAQHAELRSVLSQFRQWASAFEPFLRRTKNPLVSTDVLKNVMTLYIYYLAAFMWAASGSATRADYYRCYTKELCELVRVCKMMSDVNDEYFSLDIRIVMPLQVVAMNFRHRALRKEIIGIYSQLPRREGMWDAAMVIKVLSWITEIEEVGLVDEEYVPEDCVATVTGLKVDAENRTAVIQCLQGVRGCPGQTIPKENTVYW</sequence>
<evidence type="ECO:0000256" key="5">
    <source>
        <dbReference type="ARBA" id="ARBA00023163"/>
    </source>
</evidence>
<dbReference type="GO" id="GO:0008270">
    <property type="term" value="F:zinc ion binding"/>
    <property type="evidence" value="ECO:0007669"/>
    <property type="project" value="InterPro"/>
</dbReference>
<evidence type="ECO:0000256" key="2">
    <source>
        <dbReference type="ARBA" id="ARBA00022833"/>
    </source>
</evidence>
<evidence type="ECO:0000259" key="7">
    <source>
        <dbReference type="SMART" id="SM00066"/>
    </source>
</evidence>